<dbReference type="AlphaFoldDB" id="A0A381PN45"/>
<dbReference type="Gene3D" id="1.10.1530.10">
    <property type="match status" value="1"/>
</dbReference>
<protein>
    <recommendedName>
        <fullName evidence="4">Ldh family oxidoreductase</fullName>
    </recommendedName>
</protein>
<accession>A0A381PN45</accession>
<feature type="non-terminal residue" evidence="3">
    <location>
        <position position="1"/>
    </location>
</feature>
<keyword evidence="2" id="KW-0560">Oxidoreductase</keyword>
<reference evidence="3" key="1">
    <citation type="submission" date="2018-05" db="EMBL/GenBank/DDBJ databases">
        <authorList>
            <person name="Lanie J.A."/>
            <person name="Ng W.-L."/>
            <person name="Kazmierczak K.M."/>
            <person name="Andrzejewski T.M."/>
            <person name="Davidsen T.M."/>
            <person name="Wayne K.J."/>
            <person name="Tettelin H."/>
            <person name="Glass J.I."/>
            <person name="Rusch D."/>
            <person name="Podicherti R."/>
            <person name="Tsui H.-C.T."/>
            <person name="Winkler M.E."/>
        </authorList>
    </citation>
    <scope>NUCLEOTIDE SEQUENCE</scope>
</reference>
<comment type="similarity">
    <text evidence="1">Belongs to the LDH2/MDH2 oxidoreductase family.</text>
</comment>
<dbReference type="SUPFAM" id="SSF89733">
    <property type="entry name" value="L-sulfolactate dehydrogenase-like"/>
    <property type="match status" value="1"/>
</dbReference>
<dbReference type="InterPro" id="IPR043144">
    <property type="entry name" value="Mal/L-sulf/L-lact_DH-like_ah"/>
</dbReference>
<dbReference type="InterPro" id="IPR043143">
    <property type="entry name" value="Mal/L-sulf/L-lact_DH-like_NADP"/>
</dbReference>
<dbReference type="Gene3D" id="3.30.1370.60">
    <property type="entry name" value="Hypothetical oxidoreductase yiak, domain 2"/>
    <property type="match status" value="1"/>
</dbReference>
<dbReference type="EMBL" id="UINC01001039">
    <property type="protein sequence ID" value="SUZ68446.1"/>
    <property type="molecule type" value="Genomic_DNA"/>
</dbReference>
<dbReference type="PANTHER" id="PTHR11091">
    <property type="entry name" value="OXIDOREDUCTASE-RELATED"/>
    <property type="match status" value="1"/>
</dbReference>
<organism evidence="3">
    <name type="scientific">marine metagenome</name>
    <dbReference type="NCBI Taxonomy" id="408172"/>
    <lineage>
        <taxon>unclassified sequences</taxon>
        <taxon>metagenomes</taxon>
        <taxon>ecological metagenomes</taxon>
    </lineage>
</organism>
<gene>
    <name evidence="3" type="ORF">METZ01_LOCUS21300</name>
</gene>
<name>A0A381PN45_9ZZZZ</name>
<dbReference type="InterPro" id="IPR003767">
    <property type="entry name" value="Malate/L-lactate_DH-like"/>
</dbReference>
<evidence type="ECO:0000256" key="1">
    <source>
        <dbReference type="ARBA" id="ARBA00006056"/>
    </source>
</evidence>
<evidence type="ECO:0008006" key="4">
    <source>
        <dbReference type="Google" id="ProtNLM"/>
    </source>
</evidence>
<dbReference type="PANTHER" id="PTHR11091:SF0">
    <property type="entry name" value="MALATE DEHYDROGENASE"/>
    <property type="match status" value="1"/>
</dbReference>
<evidence type="ECO:0000313" key="3">
    <source>
        <dbReference type="EMBL" id="SUZ68446.1"/>
    </source>
</evidence>
<dbReference type="GO" id="GO:0016491">
    <property type="term" value="F:oxidoreductase activity"/>
    <property type="evidence" value="ECO:0007669"/>
    <property type="project" value="UniProtKB-KW"/>
</dbReference>
<sequence length="343" mass="36340">VTDVVVSADALTSFATEILSAVGCDEDIADAIASHLVGSDLRGVHSHGTMRLTQYEKQASSGYLDPTGRPRVKRTGRGAVVIQGNAGFGHPAMNLATNEAMTLAKEHGSSVVAVTNCGHTGRLGHYAEMAATAGLASIIGGGGRREHWRQVAPYGGVEAKLPTNPWAFGFPGTGDGPIIADFATGMTSGGKTQEARKRGQLMGGVFLQTSEGVPTDDPNAYLRDGGAIRPFAGARGYGMGLIAELLATAMLGTETVECNWVIVLIDVTTYRSSNKISEMVSEIVDDMRSTRPAPGFDRVQVPGQREHFIMTERLKNGIPIHPAVWSELQDLHSRLTTPAQEDS</sequence>
<dbReference type="InterPro" id="IPR036111">
    <property type="entry name" value="Mal/L-sulfo/L-lacto_DH-like_sf"/>
</dbReference>
<evidence type="ECO:0000256" key="2">
    <source>
        <dbReference type="ARBA" id="ARBA00023002"/>
    </source>
</evidence>
<proteinExistence type="inferred from homology"/>
<dbReference type="Pfam" id="PF02615">
    <property type="entry name" value="Ldh_2"/>
    <property type="match status" value="1"/>
</dbReference>